<dbReference type="PANTHER" id="PTHR33744">
    <property type="entry name" value="CARBOHYDRATE DIACID REGULATOR"/>
    <property type="match status" value="1"/>
</dbReference>
<evidence type="ECO:0000259" key="1">
    <source>
        <dbReference type="Pfam" id="PF13556"/>
    </source>
</evidence>
<dbReference type="Gene3D" id="1.10.10.2840">
    <property type="entry name" value="PucR C-terminal helix-turn-helix domain"/>
    <property type="match status" value="1"/>
</dbReference>
<name>A0ABS6JQA1_9BACI</name>
<keyword evidence="3" id="KW-1185">Reference proteome</keyword>
<dbReference type="InterPro" id="IPR042070">
    <property type="entry name" value="PucR_C-HTH_sf"/>
</dbReference>
<proteinExistence type="predicted"/>
<dbReference type="Pfam" id="PF13556">
    <property type="entry name" value="HTH_30"/>
    <property type="match status" value="1"/>
</dbReference>
<protein>
    <submittedName>
        <fullName evidence="2">Helix-turn-helix domain-containing protein</fullName>
    </submittedName>
</protein>
<dbReference type="PANTHER" id="PTHR33744:SF15">
    <property type="entry name" value="CARBOHYDRATE DIACID REGULATOR"/>
    <property type="match status" value="1"/>
</dbReference>
<dbReference type="Proteomes" id="UP000790580">
    <property type="component" value="Unassembled WGS sequence"/>
</dbReference>
<gene>
    <name evidence="2" type="ORF">KS407_04710</name>
</gene>
<dbReference type="EMBL" id="JAHQCR010000021">
    <property type="protein sequence ID" value="MBU9720746.1"/>
    <property type="molecule type" value="Genomic_DNA"/>
</dbReference>
<dbReference type="RefSeq" id="WP_176371335.1">
    <property type="nucleotide sequence ID" value="NZ_JAHQCR010000021.1"/>
</dbReference>
<dbReference type="InterPro" id="IPR051448">
    <property type="entry name" value="CdaR-like_regulators"/>
</dbReference>
<sequence length="304" mass="35654">MLNRLKKNYSFAIPSNSQDIPPSSRLTVTDIEGTRLTFDKRKLTEDEATLLDTLFNEKETDLFHGKTKLEQLLYDTLLNKQELNTSELENHLTTPFRFIYFTVKGTLGNNEQFEEAMKSLFPTSPVCLWRNKSEGFLVQVIDEHFEEENDEESIIDTITSDFFVQIILYIGSPITSMNNIQTHFNWETSVFHIVRGFSPTKRIFHEHEIVPYFLLKDIPDETIKITLEKLEPVMEDQTLIESVKVYLECNMNTTLAAKKLYMHRNSLQYRVDKFIEKTSIDIKRFPNAVAVYLMFVLLQQKREL</sequence>
<comment type="caution">
    <text evidence="2">The sequence shown here is derived from an EMBL/GenBank/DDBJ whole genome shotgun (WGS) entry which is preliminary data.</text>
</comment>
<reference evidence="2 3" key="1">
    <citation type="submission" date="2021-06" db="EMBL/GenBank/DDBJ databases">
        <title>Bacillus sp. RD4P76, an endophyte from a halophyte.</title>
        <authorList>
            <person name="Sun J.-Q."/>
        </authorList>
    </citation>
    <scope>NUCLEOTIDE SEQUENCE [LARGE SCALE GENOMIC DNA]</scope>
    <source>
        <strain evidence="2 3">JCM 17098</strain>
    </source>
</reference>
<feature type="domain" description="PucR C-terminal helix-turn-helix" evidence="1">
    <location>
        <begin position="239"/>
        <end position="295"/>
    </location>
</feature>
<evidence type="ECO:0000313" key="3">
    <source>
        <dbReference type="Proteomes" id="UP000790580"/>
    </source>
</evidence>
<evidence type="ECO:0000313" key="2">
    <source>
        <dbReference type="EMBL" id="MBU9720746.1"/>
    </source>
</evidence>
<accession>A0ABS6JQA1</accession>
<dbReference type="InterPro" id="IPR025736">
    <property type="entry name" value="PucR_C-HTH_dom"/>
</dbReference>
<organism evidence="2 3">
    <name type="scientific">Evansella alkalicola</name>
    <dbReference type="NCBI Taxonomy" id="745819"/>
    <lineage>
        <taxon>Bacteria</taxon>
        <taxon>Bacillati</taxon>
        <taxon>Bacillota</taxon>
        <taxon>Bacilli</taxon>
        <taxon>Bacillales</taxon>
        <taxon>Bacillaceae</taxon>
        <taxon>Evansella</taxon>
    </lineage>
</organism>